<dbReference type="RefSeq" id="WP_054539423.1">
    <property type="nucleotide sequence ID" value="NZ_JACIEQ010000015.1"/>
</dbReference>
<gene>
    <name evidence="2" type="ORF">GGR17_003808</name>
</gene>
<dbReference type="Proteomes" id="UP000585681">
    <property type="component" value="Unassembled WGS sequence"/>
</dbReference>
<evidence type="ECO:0000313" key="2">
    <source>
        <dbReference type="EMBL" id="MBB4023968.1"/>
    </source>
</evidence>
<evidence type="ECO:0000256" key="1">
    <source>
        <dbReference type="SAM" id="MobiDB-lite"/>
    </source>
</evidence>
<name>A0A840CKD5_9RHOB</name>
<accession>A0A840CKD5</accession>
<reference evidence="2" key="1">
    <citation type="submission" date="2020-08" db="EMBL/GenBank/DDBJ databases">
        <title>Genomic Encyclopedia of Type Strains, Phase IV (KMG-IV): sequencing the most valuable type-strain genomes for metagenomic binning, comparative biology and taxonomic classification.</title>
        <authorList>
            <person name="Goeker M."/>
        </authorList>
    </citation>
    <scope>NUCLEOTIDE SEQUENCE [LARGE SCALE GENOMIC DNA]</scope>
    <source>
        <strain evidence="2">DSM 105040</strain>
    </source>
</reference>
<dbReference type="Gene3D" id="2.40.30.10">
    <property type="entry name" value="Translation factors"/>
    <property type="match status" value="1"/>
</dbReference>
<keyword evidence="3" id="KW-1185">Reference proteome</keyword>
<protein>
    <submittedName>
        <fullName evidence="2">Uncharacterized protein</fullName>
    </submittedName>
</protein>
<evidence type="ECO:0000313" key="3">
    <source>
        <dbReference type="Proteomes" id="UP000585681"/>
    </source>
</evidence>
<organism evidence="2 3">
    <name type="scientific">Actibacterium naphthalenivorans</name>
    <dbReference type="NCBI Taxonomy" id="1614693"/>
    <lineage>
        <taxon>Bacteria</taxon>
        <taxon>Pseudomonadati</taxon>
        <taxon>Pseudomonadota</taxon>
        <taxon>Alphaproteobacteria</taxon>
        <taxon>Rhodobacterales</taxon>
        <taxon>Roseobacteraceae</taxon>
        <taxon>Actibacterium</taxon>
    </lineage>
</organism>
<dbReference type="EMBL" id="JACIEQ010000015">
    <property type="protein sequence ID" value="MBB4023968.1"/>
    <property type="molecule type" value="Genomic_DNA"/>
</dbReference>
<comment type="caution">
    <text evidence="2">The sequence shown here is derived from an EMBL/GenBank/DDBJ whole genome shotgun (WGS) entry which is preliminary data.</text>
</comment>
<proteinExistence type="predicted"/>
<dbReference type="AlphaFoldDB" id="A0A840CKD5"/>
<feature type="region of interest" description="Disordered" evidence="1">
    <location>
        <begin position="154"/>
        <end position="178"/>
    </location>
</feature>
<sequence length="178" mass="19619">MPDNTLTRIAAELGGHGKPVQWQDGNTLISRAPFGALQVHVEAEGLTMRLEAGTEAQLQMLRESFLHFLDHAVDGVSGQVVWSGHRFRLTTPPNFRLVTVRGVDRSFPSWYRVHMHGEDMAPYGRDGMHFRLLLPPEGRVPDWPIGADVRQSVGAGSISRRSSTTTAATSLHGSSARR</sequence>